<dbReference type="Proteomes" id="UP000499080">
    <property type="component" value="Unassembled WGS sequence"/>
</dbReference>
<accession>A0A4Y2BBQ2</accession>
<proteinExistence type="predicted"/>
<dbReference type="EMBL" id="BGPR01000062">
    <property type="protein sequence ID" value="GBL88785.1"/>
    <property type="molecule type" value="Genomic_DNA"/>
</dbReference>
<sequence length="113" mass="12800">MDFVNKQNYHGVIQAESLFTAFIEERNFPIACADHAGPLFRKMFPDSEIVKKYGCARPKTSTIIAEMGKTEKNAIISTLKKEPLSIVIDGSNKGDFKLYLLMVTFHNEETQKI</sequence>
<evidence type="ECO:0000313" key="1">
    <source>
        <dbReference type="EMBL" id="GBL88785.1"/>
    </source>
</evidence>
<gene>
    <name evidence="1" type="ORF">AVEN_158914_1</name>
</gene>
<protein>
    <recommendedName>
        <fullName evidence="3">DUF659 domain-containing protein</fullName>
    </recommendedName>
</protein>
<evidence type="ECO:0000313" key="2">
    <source>
        <dbReference type="Proteomes" id="UP000499080"/>
    </source>
</evidence>
<evidence type="ECO:0008006" key="3">
    <source>
        <dbReference type="Google" id="ProtNLM"/>
    </source>
</evidence>
<reference evidence="1 2" key="1">
    <citation type="journal article" date="2019" name="Sci. Rep.">
        <title>Orb-weaving spider Araneus ventricosus genome elucidates the spidroin gene catalogue.</title>
        <authorList>
            <person name="Kono N."/>
            <person name="Nakamura H."/>
            <person name="Ohtoshi R."/>
            <person name="Moran D.A.P."/>
            <person name="Shinohara A."/>
            <person name="Yoshida Y."/>
            <person name="Fujiwara M."/>
            <person name="Mori M."/>
            <person name="Tomita M."/>
            <person name="Arakawa K."/>
        </authorList>
    </citation>
    <scope>NUCLEOTIDE SEQUENCE [LARGE SCALE GENOMIC DNA]</scope>
</reference>
<dbReference type="AlphaFoldDB" id="A0A4Y2BBQ2"/>
<dbReference type="OrthoDB" id="6159421at2759"/>
<name>A0A4Y2BBQ2_ARAVE</name>
<keyword evidence="2" id="KW-1185">Reference proteome</keyword>
<dbReference type="PANTHER" id="PTHR37162">
    <property type="entry name" value="HAT FAMILY DIMERISATION DOMAINCONTAINING PROTEIN-RELATED"/>
    <property type="match status" value="1"/>
</dbReference>
<organism evidence="1 2">
    <name type="scientific">Araneus ventricosus</name>
    <name type="common">Orbweaver spider</name>
    <name type="synonym">Epeira ventricosa</name>
    <dbReference type="NCBI Taxonomy" id="182803"/>
    <lineage>
        <taxon>Eukaryota</taxon>
        <taxon>Metazoa</taxon>
        <taxon>Ecdysozoa</taxon>
        <taxon>Arthropoda</taxon>
        <taxon>Chelicerata</taxon>
        <taxon>Arachnida</taxon>
        <taxon>Araneae</taxon>
        <taxon>Araneomorphae</taxon>
        <taxon>Entelegynae</taxon>
        <taxon>Araneoidea</taxon>
        <taxon>Araneidae</taxon>
        <taxon>Araneus</taxon>
    </lineage>
</organism>
<dbReference type="PANTHER" id="PTHR37162:SF10">
    <property type="entry name" value="DUF4371 DOMAIN-CONTAINING PROTEIN"/>
    <property type="match status" value="1"/>
</dbReference>
<comment type="caution">
    <text evidence="1">The sequence shown here is derived from an EMBL/GenBank/DDBJ whole genome shotgun (WGS) entry which is preliminary data.</text>
</comment>